<dbReference type="SMART" id="SM01057">
    <property type="entry name" value="Carb_anhydrase"/>
    <property type="match status" value="1"/>
</dbReference>
<keyword evidence="3 4" id="KW-0862">Zinc</keyword>
<dbReference type="Proteomes" id="UP001458880">
    <property type="component" value="Unassembled WGS sequence"/>
</dbReference>
<comment type="cofactor">
    <cofactor evidence="4">
        <name>Zn(2+)</name>
        <dbReference type="ChEBI" id="CHEBI:29105"/>
    </cofactor>
</comment>
<proteinExistence type="inferred from homology"/>
<dbReference type="EC" id="4.2.1.1" evidence="4"/>
<dbReference type="PANTHER" id="PTHR18952:SF270">
    <property type="entry name" value="CARBONIC ANHYDRASE"/>
    <property type="match status" value="1"/>
</dbReference>
<feature type="signal peptide" evidence="4">
    <location>
        <begin position="1"/>
        <end position="19"/>
    </location>
</feature>
<evidence type="ECO:0000259" key="5">
    <source>
        <dbReference type="PROSITE" id="PS51144"/>
    </source>
</evidence>
<comment type="catalytic activity">
    <reaction evidence="4">
        <text>hydrogencarbonate + H(+) = CO2 + H2O</text>
        <dbReference type="Rhea" id="RHEA:10748"/>
        <dbReference type="ChEBI" id="CHEBI:15377"/>
        <dbReference type="ChEBI" id="CHEBI:15378"/>
        <dbReference type="ChEBI" id="CHEBI:16526"/>
        <dbReference type="ChEBI" id="CHEBI:17544"/>
        <dbReference type="EC" id="4.2.1.1"/>
    </reaction>
</comment>
<name>A0AAW1JHV7_POPJA</name>
<feature type="chain" id="PRO_5043102116" description="Carbonic anhydrase" evidence="4">
    <location>
        <begin position="20"/>
        <end position="282"/>
    </location>
</feature>
<dbReference type="PROSITE" id="PS51144">
    <property type="entry name" value="ALPHA_CA_2"/>
    <property type="match status" value="1"/>
</dbReference>
<dbReference type="InterPro" id="IPR001148">
    <property type="entry name" value="CA_dom"/>
</dbReference>
<dbReference type="Gene3D" id="3.10.200.10">
    <property type="entry name" value="Alpha carbonic anhydrase"/>
    <property type="match status" value="1"/>
</dbReference>
<comment type="function">
    <text evidence="4">Reversible hydration of carbon dioxide.</text>
</comment>
<organism evidence="6 7">
    <name type="scientific">Popillia japonica</name>
    <name type="common">Japanese beetle</name>
    <dbReference type="NCBI Taxonomy" id="7064"/>
    <lineage>
        <taxon>Eukaryota</taxon>
        <taxon>Metazoa</taxon>
        <taxon>Ecdysozoa</taxon>
        <taxon>Arthropoda</taxon>
        <taxon>Hexapoda</taxon>
        <taxon>Insecta</taxon>
        <taxon>Pterygota</taxon>
        <taxon>Neoptera</taxon>
        <taxon>Endopterygota</taxon>
        <taxon>Coleoptera</taxon>
        <taxon>Polyphaga</taxon>
        <taxon>Scarabaeiformia</taxon>
        <taxon>Scarabaeidae</taxon>
        <taxon>Rutelinae</taxon>
        <taxon>Popillia</taxon>
    </lineage>
</organism>
<dbReference type="PROSITE" id="PS00162">
    <property type="entry name" value="ALPHA_CA_1"/>
    <property type="match status" value="1"/>
</dbReference>
<dbReference type="InterPro" id="IPR018338">
    <property type="entry name" value="Carbonic_anhydrase_a-class_CS"/>
</dbReference>
<comment type="similarity">
    <text evidence="1 4">Belongs to the alpha-carbonic anhydrase family.</text>
</comment>
<keyword evidence="7" id="KW-1185">Reference proteome</keyword>
<sequence length="282" mass="31787">MIYKLVFIVFFLAVGVRNADWDYKNDSTWGGTCSSGTQQSPINLVADDTVLEQIFDQFKFHNYDIPYEATAINNGHTVKITLAAGDSPIKISGGGLIGNYILDSLHFHWESEHTVDGKQFPLEMHLVHYSERYDNTASANAEGLAVLGVFFERSIDDDEDFMPLIEVMQNITQTPNVPTKLERNLQARSFIPRVTGDYYRYMGSLTTPTCNEGVIWTVFDKTLPLSASQIRNFEAVWGVDGPLVLTYRSIQPLNDRVISIRNIKLSGWPPSLDLQINTAIER</sequence>
<keyword evidence="2 4" id="KW-0479">Metal-binding</keyword>
<dbReference type="GO" id="GO:0008270">
    <property type="term" value="F:zinc ion binding"/>
    <property type="evidence" value="ECO:0007669"/>
    <property type="project" value="UniProtKB-UniRule"/>
</dbReference>
<evidence type="ECO:0000256" key="3">
    <source>
        <dbReference type="ARBA" id="ARBA00022833"/>
    </source>
</evidence>
<gene>
    <name evidence="6" type="ORF">QE152_g29726</name>
</gene>
<evidence type="ECO:0000256" key="1">
    <source>
        <dbReference type="ARBA" id="ARBA00010718"/>
    </source>
</evidence>
<keyword evidence="4" id="KW-0732">Signal</keyword>
<reference evidence="6 7" key="1">
    <citation type="journal article" date="2024" name="BMC Genomics">
        <title>De novo assembly and annotation of Popillia japonica's genome with initial clues to its potential as an invasive pest.</title>
        <authorList>
            <person name="Cucini C."/>
            <person name="Boschi S."/>
            <person name="Funari R."/>
            <person name="Cardaioli E."/>
            <person name="Iannotti N."/>
            <person name="Marturano G."/>
            <person name="Paoli F."/>
            <person name="Bruttini M."/>
            <person name="Carapelli A."/>
            <person name="Frati F."/>
            <person name="Nardi F."/>
        </authorList>
    </citation>
    <scope>NUCLEOTIDE SEQUENCE [LARGE SCALE GENOMIC DNA]</scope>
    <source>
        <strain evidence="6">DMR45628</strain>
    </source>
</reference>
<protein>
    <recommendedName>
        <fullName evidence="4">Carbonic anhydrase</fullName>
        <ecNumber evidence="4">4.2.1.1</ecNumber>
    </recommendedName>
</protein>
<dbReference type="CDD" id="cd00326">
    <property type="entry name" value="alpha_CA"/>
    <property type="match status" value="1"/>
</dbReference>
<dbReference type="GO" id="GO:0004089">
    <property type="term" value="F:carbonate dehydratase activity"/>
    <property type="evidence" value="ECO:0007669"/>
    <property type="project" value="UniProtKB-UniRule"/>
</dbReference>
<evidence type="ECO:0000313" key="6">
    <source>
        <dbReference type="EMBL" id="KAK9702790.1"/>
    </source>
</evidence>
<keyword evidence="4" id="KW-0456">Lyase</keyword>
<accession>A0AAW1JHV7</accession>
<evidence type="ECO:0000256" key="2">
    <source>
        <dbReference type="ARBA" id="ARBA00022723"/>
    </source>
</evidence>
<dbReference type="SUPFAM" id="SSF51069">
    <property type="entry name" value="Carbonic anhydrase"/>
    <property type="match status" value="1"/>
</dbReference>
<dbReference type="PANTHER" id="PTHR18952">
    <property type="entry name" value="CARBONIC ANHYDRASE"/>
    <property type="match status" value="1"/>
</dbReference>
<dbReference type="Pfam" id="PF00194">
    <property type="entry name" value="Carb_anhydrase"/>
    <property type="match status" value="1"/>
</dbReference>
<dbReference type="InterPro" id="IPR023561">
    <property type="entry name" value="Carbonic_anhydrase_a-class"/>
</dbReference>
<comment type="caution">
    <text evidence="6">The sequence shown here is derived from an EMBL/GenBank/DDBJ whole genome shotgun (WGS) entry which is preliminary data.</text>
</comment>
<evidence type="ECO:0000256" key="4">
    <source>
        <dbReference type="RuleBase" id="RU367011"/>
    </source>
</evidence>
<dbReference type="InterPro" id="IPR036398">
    <property type="entry name" value="CA_dom_sf"/>
</dbReference>
<dbReference type="EMBL" id="JASPKY010000383">
    <property type="protein sequence ID" value="KAK9702790.1"/>
    <property type="molecule type" value="Genomic_DNA"/>
</dbReference>
<dbReference type="GO" id="GO:0005737">
    <property type="term" value="C:cytoplasm"/>
    <property type="evidence" value="ECO:0007669"/>
    <property type="project" value="TreeGrafter"/>
</dbReference>
<evidence type="ECO:0000313" key="7">
    <source>
        <dbReference type="Proteomes" id="UP001458880"/>
    </source>
</evidence>
<dbReference type="AlphaFoldDB" id="A0AAW1JHV7"/>
<feature type="domain" description="Alpha-carbonic anhydrase" evidence="5">
    <location>
        <begin position="19"/>
        <end position="262"/>
    </location>
</feature>